<feature type="region of interest" description="Disordered" evidence="1">
    <location>
        <begin position="600"/>
        <end position="661"/>
    </location>
</feature>
<dbReference type="RefSeq" id="XP_012197584.1">
    <property type="nucleotide sequence ID" value="XM_012342194.1"/>
</dbReference>
<evidence type="ECO:0000313" key="3">
    <source>
        <dbReference type="Proteomes" id="UP000030745"/>
    </source>
</evidence>
<name>A0A067CMJ9_SAPPC</name>
<keyword evidence="3" id="KW-1185">Reference proteome</keyword>
<dbReference type="AlphaFoldDB" id="A0A067CMJ9"/>
<dbReference type="KEGG" id="spar:SPRG_03616"/>
<evidence type="ECO:0000256" key="1">
    <source>
        <dbReference type="SAM" id="MobiDB-lite"/>
    </source>
</evidence>
<protein>
    <recommendedName>
        <fullName evidence="4">Myb-like domain-containing protein</fullName>
    </recommendedName>
</protein>
<proteinExistence type="predicted"/>
<sequence length="778" mass="87785">MSFASVSAVYEGPHLASLDGFASWRATFLDAAGDLRLDKYYTEPDYEDAILSNLVSPAKTHLLTSRAECAEPAVPSRLSARKWEKKMQHREARVQERVALALGKEAAHLKCRAARIARLYLLSALGPPLRSEASALASPSAIWSWLNAKFCGDTMHATSTGLVRQLQCAMQIQLERDEDPVVFFERFEIAANAYVVPYLAACGGARDTTQTYADVVGDRFRVALLANALPPYLRDMFEQWQAGFAHWDYTRIKQHVMSQLETVPRSPPQEQVQEELLAKKEPSCSYCHSTRHSDATCVQRTKASPRDQLPALKRRRQTADESTRIKAEGCELANEIHGMPTPMLLADIDDFETWNVGFLDAAEELNLHEYYTTKDYEDPDLADYISPAKMHLITTNAEFAEPYLHPKETTAAYEEALHRRKSLVNDRITVAVLAECAAIKARTARRAAQHLRSALSPRLRDCLRTLHSPYDMWEALRQKSTDATRDSDLVELFDRVLSVQDDRHESAGAFCSRLEDAIDRYIMALFRPMVASAERDAVVDRLRATFLAQAVGARFQDTLRDWRRGNPSWDYGSLKQWVHTHWRLPPPLQASEDVGFLSRHPHKRSRVHDSNADDDNTSSPPAKATRRETHLSTASETSEGEREDDEDSSHNNDDDDDQDQGHLVAKHGRQWAKVLRKGVANKMLHPSRTMDGIRSKYRKMCNLDPSLKAQSSNAYYSAAEIAFLEKALVKYGNDAPRIAAKARARCVLPGRTLESIQKKIKRMLAETTPQTIKSQTII</sequence>
<dbReference type="Proteomes" id="UP000030745">
    <property type="component" value="Unassembled WGS sequence"/>
</dbReference>
<dbReference type="OrthoDB" id="10437377at2759"/>
<reference evidence="2 3" key="1">
    <citation type="journal article" date="2013" name="PLoS Genet.">
        <title>Distinctive expansion of potential virulence genes in the genome of the oomycete fish pathogen Saprolegnia parasitica.</title>
        <authorList>
            <person name="Jiang R.H."/>
            <person name="de Bruijn I."/>
            <person name="Haas B.J."/>
            <person name="Belmonte R."/>
            <person name="Lobach L."/>
            <person name="Christie J."/>
            <person name="van den Ackerveken G."/>
            <person name="Bottin A."/>
            <person name="Bulone V."/>
            <person name="Diaz-Moreno S.M."/>
            <person name="Dumas B."/>
            <person name="Fan L."/>
            <person name="Gaulin E."/>
            <person name="Govers F."/>
            <person name="Grenville-Briggs L.J."/>
            <person name="Horner N.R."/>
            <person name="Levin J.Z."/>
            <person name="Mammella M."/>
            <person name="Meijer H.J."/>
            <person name="Morris P."/>
            <person name="Nusbaum C."/>
            <person name="Oome S."/>
            <person name="Phillips A.J."/>
            <person name="van Rooyen D."/>
            <person name="Rzeszutek E."/>
            <person name="Saraiva M."/>
            <person name="Secombes C.J."/>
            <person name="Seidl M.F."/>
            <person name="Snel B."/>
            <person name="Stassen J.H."/>
            <person name="Sykes S."/>
            <person name="Tripathy S."/>
            <person name="van den Berg H."/>
            <person name="Vega-Arreguin J.C."/>
            <person name="Wawra S."/>
            <person name="Young S.K."/>
            <person name="Zeng Q."/>
            <person name="Dieguez-Uribeondo J."/>
            <person name="Russ C."/>
            <person name="Tyler B.M."/>
            <person name="van West P."/>
        </authorList>
    </citation>
    <scope>NUCLEOTIDE SEQUENCE [LARGE SCALE GENOMIC DNA]</scope>
    <source>
        <strain evidence="2 3">CBS 223.65</strain>
    </source>
</reference>
<evidence type="ECO:0008006" key="4">
    <source>
        <dbReference type="Google" id="ProtNLM"/>
    </source>
</evidence>
<dbReference type="VEuPathDB" id="FungiDB:SPRG_03616"/>
<dbReference type="GeneID" id="24126108"/>
<evidence type="ECO:0000313" key="2">
    <source>
        <dbReference type="EMBL" id="KDO31698.1"/>
    </source>
</evidence>
<organism evidence="2 3">
    <name type="scientific">Saprolegnia parasitica (strain CBS 223.65)</name>
    <dbReference type="NCBI Taxonomy" id="695850"/>
    <lineage>
        <taxon>Eukaryota</taxon>
        <taxon>Sar</taxon>
        <taxon>Stramenopiles</taxon>
        <taxon>Oomycota</taxon>
        <taxon>Saprolegniomycetes</taxon>
        <taxon>Saprolegniales</taxon>
        <taxon>Saprolegniaceae</taxon>
        <taxon>Saprolegnia</taxon>
    </lineage>
</organism>
<feature type="compositionally biased region" description="Acidic residues" evidence="1">
    <location>
        <begin position="641"/>
        <end position="658"/>
    </location>
</feature>
<dbReference type="EMBL" id="KK583197">
    <property type="protein sequence ID" value="KDO31698.1"/>
    <property type="molecule type" value="Genomic_DNA"/>
</dbReference>
<gene>
    <name evidence="2" type="ORF">SPRG_03616</name>
</gene>
<accession>A0A067CMJ9</accession>